<feature type="repeat" description="ANK" evidence="2">
    <location>
        <begin position="624"/>
        <end position="653"/>
    </location>
</feature>
<evidence type="ECO:0000256" key="1">
    <source>
        <dbReference type="ARBA" id="ARBA00022737"/>
    </source>
</evidence>
<dbReference type="EMBL" id="CAJPDQ010000011">
    <property type="protein sequence ID" value="CAF9916235.1"/>
    <property type="molecule type" value="Genomic_DNA"/>
</dbReference>
<dbReference type="SUPFAM" id="SSF52540">
    <property type="entry name" value="P-loop containing nucleoside triphosphate hydrolases"/>
    <property type="match status" value="1"/>
</dbReference>
<dbReference type="SUPFAM" id="SSF53167">
    <property type="entry name" value="Purine and uridine phosphorylases"/>
    <property type="match status" value="1"/>
</dbReference>
<dbReference type="InterPro" id="IPR002110">
    <property type="entry name" value="Ankyrin_rpt"/>
</dbReference>
<dbReference type="Pfam" id="PF12796">
    <property type="entry name" value="Ank_2"/>
    <property type="match status" value="1"/>
</dbReference>
<dbReference type="SMART" id="SM00248">
    <property type="entry name" value="ANK"/>
    <property type="match status" value="3"/>
</dbReference>
<dbReference type="InterPro" id="IPR035994">
    <property type="entry name" value="Nucleoside_phosphorylase_sf"/>
</dbReference>
<comment type="caution">
    <text evidence="4">The sequence shown here is derived from an EMBL/GenBank/DDBJ whole genome shotgun (WGS) entry which is preliminary data.</text>
</comment>
<dbReference type="InterPro" id="IPR007111">
    <property type="entry name" value="NACHT_NTPase"/>
</dbReference>
<reference evidence="4" key="1">
    <citation type="submission" date="2021-03" db="EMBL/GenBank/DDBJ databases">
        <authorList>
            <person name="Tagirdzhanova G."/>
        </authorList>
    </citation>
    <scope>NUCLEOTIDE SEQUENCE</scope>
</reference>
<keyword evidence="1" id="KW-0677">Repeat</keyword>
<dbReference type="OrthoDB" id="195446at2759"/>
<evidence type="ECO:0000313" key="5">
    <source>
        <dbReference type="Proteomes" id="UP000664169"/>
    </source>
</evidence>
<dbReference type="Gene3D" id="1.25.40.20">
    <property type="entry name" value="Ankyrin repeat-containing domain"/>
    <property type="match status" value="1"/>
</dbReference>
<keyword evidence="5" id="KW-1185">Reference proteome</keyword>
<dbReference type="InterPro" id="IPR036770">
    <property type="entry name" value="Ankyrin_rpt-contain_sf"/>
</dbReference>
<accession>A0A8H3IHW6</accession>
<dbReference type="InterPro" id="IPR027417">
    <property type="entry name" value="P-loop_NTPase"/>
</dbReference>
<dbReference type="PROSITE" id="PS50837">
    <property type="entry name" value="NACHT"/>
    <property type="match status" value="1"/>
</dbReference>
<dbReference type="Proteomes" id="UP000664169">
    <property type="component" value="Unassembled WGS sequence"/>
</dbReference>
<evidence type="ECO:0000256" key="2">
    <source>
        <dbReference type="PROSITE-ProRule" id="PRU00023"/>
    </source>
</evidence>
<sequence length="728" mass="81681">MEAGGLMTQFPFLVIRGICDYSDTHKHKEWQGYAAMAAASYAKKLLLKLPPARVVEESKLSELKVVKEKLQEVVSNLDVIQSDQLRHAKRSLSAELALWLAAPDPGTNFRSAKSQREPGTGQWLVVESENYKNWRTGAIRHLWLHGKAGCGKSIISASIIEDVRSFCVEKDNADIGCAIFYFTFSDTSKQSHNGCLRSIVHQLARRQSVSESLEHLYETGSDIEEGLQSILITEIQSFRRFFLVLDALDESPATNANDNSNCREKLLEWLHDLSVKLPMLQILATSRNLPDIDAGLTEMMFHEEPMSSECVNIDIRTHVTNQLNRDRKLRTLDKYMKTMVQDVFKKKADGMFRWATCQMIELKTLPSTQPSDLEKALNNLPVGLDATYSRMLNNIPHSNNQLENVRGEVAFDDRGCLEDILGILPGLILISRSGDMGPNEDDSCSDYDGGIDTTSEGYYGAKDPRLLVYLAHFSVQEYLESSRPQTDWPPQFYFQVDREHQILSHCCLTYLTHYACSRSMTKTSQDLKTFPLLDYAARSCFFHCRETDVEREIQFMQSRAFRDSLLVYDSDNYVNRPFRRRPDDVGSEERSEVYLAIDYGPYTVAEKLIEAGTDINAQGGICGNALQYAAHRAPKSIVKMLIDAGADVNANGGTFGNALQAAVHRRDESIVRMLIDAGAVSDSFSVSSSGSGANGNFTVTFQKVSRVSRVIEGKRKITLRSPCLSTIV</sequence>
<organism evidence="4 5">
    <name type="scientific">Gomphillus americanus</name>
    <dbReference type="NCBI Taxonomy" id="1940652"/>
    <lineage>
        <taxon>Eukaryota</taxon>
        <taxon>Fungi</taxon>
        <taxon>Dikarya</taxon>
        <taxon>Ascomycota</taxon>
        <taxon>Pezizomycotina</taxon>
        <taxon>Lecanoromycetes</taxon>
        <taxon>OSLEUM clade</taxon>
        <taxon>Ostropomycetidae</taxon>
        <taxon>Ostropales</taxon>
        <taxon>Graphidaceae</taxon>
        <taxon>Gomphilloideae</taxon>
        <taxon>Gomphillus</taxon>
    </lineage>
</organism>
<name>A0A8H3IHW6_9LECA</name>
<dbReference type="PROSITE" id="PS50088">
    <property type="entry name" value="ANK_REPEAT"/>
    <property type="match status" value="1"/>
</dbReference>
<protein>
    <recommendedName>
        <fullName evidence="3">NACHT domain-containing protein</fullName>
    </recommendedName>
</protein>
<gene>
    <name evidence="4" type="ORF">GOMPHAMPRED_000935</name>
</gene>
<dbReference type="PANTHER" id="PTHR10039:SF16">
    <property type="entry name" value="GPI INOSITOL-DEACYLASE"/>
    <property type="match status" value="1"/>
</dbReference>
<dbReference type="Pfam" id="PF24883">
    <property type="entry name" value="NPHP3_N"/>
    <property type="match status" value="1"/>
</dbReference>
<dbReference type="InterPro" id="IPR056884">
    <property type="entry name" value="NPHP3-like_N"/>
</dbReference>
<dbReference type="GO" id="GO:0003824">
    <property type="term" value="F:catalytic activity"/>
    <property type="evidence" value="ECO:0007669"/>
    <property type="project" value="InterPro"/>
</dbReference>
<dbReference type="AlphaFoldDB" id="A0A8H3IHW6"/>
<dbReference type="Gene3D" id="3.40.50.300">
    <property type="entry name" value="P-loop containing nucleotide triphosphate hydrolases"/>
    <property type="match status" value="1"/>
</dbReference>
<keyword evidence="2" id="KW-0040">ANK repeat</keyword>
<proteinExistence type="predicted"/>
<dbReference type="GO" id="GO:0009116">
    <property type="term" value="P:nucleoside metabolic process"/>
    <property type="evidence" value="ECO:0007669"/>
    <property type="project" value="InterPro"/>
</dbReference>
<dbReference type="Gene3D" id="3.40.50.1580">
    <property type="entry name" value="Nucleoside phosphorylase domain"/>
    <property type="match status" value="1"/>
</dbReference>
<dbReference type="PANTHER" id="PTHR10039">
    <property type="entry name" value="AMELOGENIN"/>
    <property type="match status" value="1"/>
</dbReference>
<dbReference type="SUPFAM" id="SSF48403">
    <property type="entry name" value="Ankyrin repeat"/>
    <property type="match status" value="1"/>
</dbReference>
<evidence type="ECO:0000313" key="4">
    <source>
        <dbReference type="EMBL" id="CAF9916235.1"/>
    </source>
</evidence>
<feature type="domain" description="NACHT" evidence="3">
    <location>
        <begin position="140"/>
        <end position="287"/>
    </location>
</feature>
<evidence type="ECO:0000259" key="3">
    <source>
        <dbReference type="PROSITE" id="PS50837"/>
    </source>
</evidence>